<accession>A0A645AD38</accession>
<protein>
    <submittedName>
        <fullName evidence="1">Uncharacterized protein</fullName>
    </submittedName>
</protein>
<name>A0A645AD38_9ZZZZ</name>
<evidence type="ECO:0000313" key="1">
    <source>
        <dbReference type="EMBL" id="MPM50937.1"/>
    </source>
</evidence>
<dbReference type="EMBL" id="VSSQ01013189">
    <property type="protein sequence ID" value="MPM50937.1"/>
    <property type="molecule type" value="Genomic_DNA"/>
</dbReference>
<gene>
    <name evidence="1" type="ORF">SDC9_97683</name>
</gene>
<organism evidence="1">
    <name type="scientific">bioreactor metagenome</name>
    <dbReference type="NCBI Taxonomy" id="1076179"/>
    <lineage>
        <taxon>unclassified sequences</taxon>
        <taxon>metagenomes</taxon>
        <taxon>ecological metagenomes</taxon>
    </lineage>
</organism>
<dbReference type="AlphaFoldDB" id="A0A645AD38"/>
<sequence length="58" mass="6352">MENIIIGTINIPLNQENNSASYCIPSTNSLATNINYFPEGLVGQDNSSNSLTFNDMKK</sequence>
<reference evidence="1" key="1">
    <citation type="submission" date="2019-08" db="EMBL/GenBank/DDBJ databases">
        <authorList>
            <person name="Kucharzyk K."/>
            <person name="Murdoch R.W."/>
            <person name="Higgins S."/>
            <person name="Loffler F."/>
        </authorList>
    </citation>
    <scope>NUCLEOTIDE SEQUENCE</scope>
</reference>
<comment type="caution">
    <text evidence="1">The sequence shown here is derived from an EMBL/GenBank/DDBJ whole genome shotgun (WGS) entry which is preliminary data.</text>
</comment>
<proteinExistence type="predicted"/>